<feature type="transmembrane region" description="Helical" evidence="1">
    <location>
        <begin position="140"/>
        <end position="157"/>
    </location>
</feature>
<evidence type="ECO:0000313" key="2">
    <source>
        <dbReference type="EMBL" id="OGY58777.1"/>
    </source>
</evidence>
<comment type="caution">
    <text evidence="2">The sequence shown here is derived from an EMBL/GenBank/DDBJ whole genome shotgun (WGS) entry which is preliminary data.</text>
</comment>
<proteinExistence type="predicted"/>
<organism evidence="2 3">
    <name type="scientific">Candidatus Colwellbacteria bacterium RIFCSPHIGHO2_12_FULL_44_17</name>
    <dbReference type="NCBI Taxonomy" id="1797689"/>
    <lineage>
        <taxon>Bacteria</taxon>
        <taxon>Candidatus Colwelliibacteriota</taxon>
    </lineage>
</organism>
<keyword evidence="1" id="KW-1133">Transmembrane helix</keyword>
<reference evidence="2 3" key="1">
    <citation type="journal article" date="2016" name="Nat. Commun.">
        <title>Thousands of microbial genomes shed light on interconnected biogeochemical processes in an aquifer system.</title>
        <authorList>
            <person name="Anantharaman K."/>
            <person name="Brown C.T."/>
            <person name="Hug L.A."/>
            <person name="Sharon I."/>
            <person name="Castelle C.J."/>
            <person name="Probst A.J."/>
            <person name="Thomas B.C."/>
            <person name="Singh A."/>
            <person name="Wilkins M.J."/>
            <person name="Karaoz U."/>
            <person name="Brodie E.L."/>
            <person name="Williams K.H."/>
            <person name="Hubbard S.S."/>
            <person name="Banfield J.F."/>
        </authorList>
    </citation>
    <scope>NUCLEOTIDE SEQUENCE [LARGE SCALE GENOMIC DNA]</scope>
</reference>
<dbReference type="Proteomes" id="UP000178515">
    <property type="component" value="Unassembled WGS sequence"/>
</dbReference>
<feature type="transmembrane region" description="Helical" evidence="1">
    <location>
        <begin position="55"/>
        <end position="74"/>
    </location>
</feature>
<feature type="transmembrane region" description="Helical" evidence="1">
    <location>
        <begin position="80"/>
        <end position="102"/>
    </location>
</feature>
<protein>
    <submittedName>
        <fullName evidence="2">Uncharacterized protein</fullName>
    </submittedName>
</protein>
<dbReference type="EMBL" id="MHIX01000034">
    <property type="protein sequence ID" value="OGY58777.1"/>
    <property type="molecule type" value="Genomic_DNA"/>
</dbReference>
<feature type="transmembrane region" description="Helical" evidence="1">
    <location>
        <begin position="29"/>
        <end position="48"/>
    </location>
</feature>
<dbReference type="AlphaFoldDB" id="A0A1G1Z519"/>
<evidence type="ECO:0000256" key="1">
    <source>
        <dbReference type="SAM" id="Phobius"/>
    </source>
</evidence>
<keyword evidence="1" id="KW-0472">Membrane</keyword>
<sequence>MDTISNQPVSQETVTPLESAPPSFRLTPALFGGLGAGIVGGVLWGLIVSWTGYELGYAAWGLGLLVGFTVVFTAKGARGLPFQIIASISSILGILIGKYFAFVSIFKDVAETELGVEIAQAVSAFSIAMIRVFVENITTILGGYDILWVVLAVVTAWRMTGVRKTSEA</sequence>
<accession>A0A1G1Z519</accession>
<name>A0A1G1Z519_9BACT</name>
<evidence type="ECO:0000313" key="3">
    <source>
        <dbReference type="Proteomes" id="UP000178515"/>
    </source>
</evidence>
<gene>
    <name evidence="2" type="ORF">A3F24_01225</name>
</gene>
<keyword evidence="1" id="KW-0812">Transmembrane</keyword>
<dbReference type="STRING" id="1797689.A3F24_01225"/>